<feature type="region of interest" description="Disordered" evidence="1">
    <location>
        <begin position="1"/>
        <end position="95"/>
    </location>
</feature>
<comment type="caution">
    <text evidence="2">The sequence shown here is derived from an EMBL/GenBank/DDBJ whole genome shotgun (WGS) entry which is preliminary data.</text>
</comment>
<dbReference type="Proteomes" id="UP001221838">
    <property type="component" value="Unassembled WGS sequence"/>
</dbReference>
<feature type="compositionally biased region" description="Low complexity" evidence="1">
    <location>
        <begin position="9"/>
        <end position="20"/>
    </location>
</feature>
<feature type="region of interest" description="Disordered" evidence="1">
    <location>
        <begin position="224"/>
        <end position="243"/>
    </location>
</feature>
<reference evidence="2 3" key="1">
    <citation type="submission" date="2022-11" db="EMBL/GenBank/DDBJ databases">
        <title>Minimal conservation of predation-associated metabolite biosynthetic gene clusters underscores biosynthetic potential of Myxococcota including descriptions for ten novel species: Archangium lansinium sp. nov., Myxococcus landrumus sp. nov., Nannocystis bai.</title>
        <authorList>
            <person name="Ahearne A."/>
            <person name="Stevens C."/>
            <person name="Dowd S."/>
        </authorList>
    </citation>
    <scope>NUCLEOTIDE SEQUENCE [LARGE SCALE GENOMIC DNA]</scope>
    <source>
        <strain evidence="2 3">NCWAL01</strain>
    </source>
</reference>
<dbReference type="RefSeq" id="WP_272136566.1">
    <property type="nucleotide sequence ID" value="NZ_JAQNDM010000002.1"/>
</dbReference>
<gene>
    <name evidence="2" type="ORF">POL68_09050</name>
</gene>
<accession>A0ABT5D654</accession>
<evidence type="ECO:0000313" key="3">
    <source>
        <dbReference type="Proteomes" id="UP001221838"/>
    </source>
</evidence>
<evidence type="ECO:0000313" key="2">
    <source>
        <dbReference type="EMBL" id="MDC0708613.1"/>
    </source>
</evidence>
<feature type="compositionally biased region" description="Polar residues" evidence="1">
    <location>
        <begin position="61"/>
        <end position="70"/>
    </location>
</feature>
<keyword evidence="3" id="KW-1185">Reference proteome</keyword>
<dbReference type="EMBL" id="JAQNDM010000002">
    <property type="protein sequence ID" value="MDC0708613.1"/>
    <property type="molecule type" value="Genomic_DNA"/>
</dbReference>
<protein>
    <submittedName>
        <fullName evidence="2">Uncharacterized protein</fullName>
    </submittedName>
</protein>
<proteinExistence type="predicted"/>
<sequence>MSNSQGVKPQIPSPSAQQAPVNTEPTRTVPATPSSGPSGKDAFDKQALVNKGKELLGGASNHPNAQRQEQPTPPRRGFYSSPASEPSKSRENKFFKDGSENENIHTVIYQSSAPANSIGWSQREFFAGLGDPRHEVNSLERNAEQEYLLRNIPKGALHEAAEIANTSGVGIAVRGTGPLAHMGIESGSPTKAQEFKNKTSKEMDLWLCDEMTFGDVGAVVHYDPRQGGTSKGASALPPPPSRENKAEWNQFVNDAWNAKRAHIEQERKPALKRLSEAGKISEPTTEKQWEQLKGLFENRLGEFHDEDSHYQEGGPYAKHVTLQGPFIHLKERPNDHMYGDHDLFAFTTQKFGQLTLDNTPELRDVQKSLQDANTFQAQHGGIWNWQPHEESHENIKAKIMGAHSPPAGEPLIYIQPGNVVTAAFYVPADKLTHTEEKLVSVWDCPQATAWLEATPSGTELLTERSRNSDS</sequence>
<evidence type="ECO:0000256" key="1">
    <source>
        <dbReference type="SAM" id="MobiDB-lite"/>
    </source>
</evidence>
<feature type="compositionally biased region" description="Polar residues" evidence="1">
    <location>
        <begin position="21"/>
        <end position="37"/>
    </location>
</feature>
<name>A0ABT5D654_9BACT</name>
<organism evidence="2 3">
    <name type="scientific">Stigmatella ashevillensis</name>
    <dbReference type="NCBI Taxonomy" id="2995309"/>
    <lineage>
        <taxon>Bacteria</taxon>
        <taxon>Pseudomonadati</taxon>
        <taxon>Myxococcota</taxon>
        <taxon>Myxococcia</taxon>
        <taxon>Myxococcales</taxon>
        <taxon>Cystobacterineae</taxon>
        <taxon>Archangiaceae</taxon>
        <taxon>Stigmatella</taxon>
    </lineage>
</organism>